<dbReference type="PRINTS" id="PR00344">
    <property type="entry name" value="BCTRLSENSOR"/>
</dbReference>
<protein>
    <recommendedName>
        <fullName evidence="2">histidine kinase</fullName>
        <ecNumber evidence="2">2.7.13.3</ecNumber>
    </recommendedName>
</protein>
<dbReference type="InterPro" id="IPR035965">
    <property type="entry name" value="PAS-like_dom_sf"/>
</dbReference>
<dbReference type="InterPro" id="IPR004358">
    <property type="entry name" value="Sig_transdc_His_kin-like_C"/>
</dbReference>
<keyword evidence="6" id="KW-0472">Membrane</keyword>
<dbReference type="EMBL" id="BSOW01000002">
    <property type="protein sequence ID" value="GLR84061.1"/>
    <property type="molecule type" value="Genomic_DNA"/>
</dbReference>
<feature type="transmembrane region" description="Helical" evidence="6">
    <location>
        <begin position="12"/>
        <end position="44"/>
    </location>
</feature>
<dbReference type="PROSITE" id="PS50112">
    <property type="entry name" value="PAS"/>
    <property type="match status" value="4"/>
</dbReference>
<keyword evidence="4" id="KW-0808">Transferase</keyword>
<dbReference type="PROSITE" id="PS50109">
    <property type="entry name" value="HIS_KIN"/>
    <property type="match status" value="1"/>
</dbReference>
<evidence type="ECO:0000259" key="7">
    <source>
        <dbReference type="PROSITE" id="PS50109"/>
    </source>
</evidence>
<keyword evidence="6" id="KW-1133">Transmembrane helix</keyword>
<dbReference type="PROSITE" id="PS50113">
    <property type="entry name" value="PAC"/>
    <property type="match status" value="6"/>
</dbReference>
<feature type="domain" description="Histidine kinase" evidence="7">
    <location>
        <begin position="1038"/>
        <end position="1250"/>
    </location>
</feature>
<evidence type="ECO:0000259" key="9">
    <source>
        <dbReference type="PROSITE" id="PS50113"/>
    </source>
</evidence>
<dbReference type="InterPro" id="IPR013655">
    <property type="entry name" value="PAS_fold_3"/>
</dbReference>
<dbReference type="Pfam" id="PF08447">
    <property type="entry name" value="PAS_3"/>
    <property type="match status" value="5"/>
</dbReference>
<feature type="domain" description="PAC" evidence="9">
    <location>
        <begin position="439"/>
        <end position="491"/>
    </location>
</feature>
<keyword evidence="11" id="KW-1185">Reference proteome</keyword>
<accession>A0ABQ6AS80</accession>
<dbReference type="InterPro" id="IPR000700">
    <property type="entry name" value="PAS-assoc_C"/>
</dbReference>
<feature type="transmembrane region" description="Helical" evidence="6">
    <location>
        <begin position="50"/>
        <end position="70"/>
    </location>
</feature>
<keyword evidence="6" id="KW-0812">Transmembrane</keyword>
<keyword evidence="5 10" id="KW-0418">Kinase</keyword>
<dbReference type="InterPro" id="IPR000014">
    <property type="entry name" value="PAS"/>
</dbReference>
<dbReference type="SMART" id="SM00091">
    <property type="entry name" value="PAS"/>
    <property type="match status" value="6"/>
</dbReference>
<dbReference type="InterPro" id="IPR036097">
    <property type="entry name" value="HisK_dim/P_sf"/>
</dbReference>
<organism evidence="10 11">
    <name type="scientific">Bradyrhizobium iriomotense</name>
    <dbReference type="NCBI Taxonomy" id="441950"/>
    <lineage>
        <taxon>Bacteria</taxon>
        <taxon>Pseudomonadati</taxon>
        <taxon>Pseudomonadota</taxon>
        <taxon>Alphaproteobacteria</taxon>
        <taxon>Hyphomicrobiales</taxon>
        <taxon>Nitrobacteraceae</taxon>
        <taxon>Bradyrhizobium</taxon>
    </lineage>
</organism>
<dbReference type="Pfam" id="PF02518">
    <property type="entry name" value="HATPase_c"/>
    <property type="match status" value="1"/>
</dbReference>
<evidence type="ECO:0000256" key="6">
    <source>
        <dbReference type="SAM" id="Phobius"/>
    </source>
</evidence>
<dbReference type="SUPFAM" id="SSF47384">
    <property type="entry name" value="Homodimeric domain of signal transducing histidine kinase"/>
    <property type="match status" value="1"/>
</dbReference>
<sequence>MEAILSQQRLAIPLGVCAIGIAVSWLAGTPFGLLAPMAALFLFARGRTVLPIHAALVIGLVGTLFVAPFYGGAAHDLAVTWAAFFAVSLCIGAIVATSAAASPSAEAMLATIARTTRKEAPPYPVIGPTLHEKSTPRHSPFVGISAQDDKATEAQLVAVSFWGGVPLHMRYWRQQPDGSYRWVESRSEPLHEPSGTRLWNSVTADIDDQRPAQALPTKIASNPSSDDSAVWAAKMVENLLGNAWAFDPAGRPTYLTPLAQTFVAVTLEEFQEAVDEGHTFFKRTTHPDDYDRISAAWRRSLQTGDPFFLDRRIRRASGIHEWNRTGFVPTRDRQGRITGWYGSTIDLDSHRIAEAELRDRERELSQLVDMVPSHIWRLTPDGEPIFFNKRMADFLGLGIADMDKPGLNRLEAMLETVHPDDAADFRDTLRRCLATGESFTKRYRLRRADGVYRWMSSNAEPMRDQDGRIVQWYGLCHDIEDQMHAEEALRESERQLRELVDVVPVAIARLAPNGDPTFFSKRMIDFLGLDVTNFEMPGMSRLAAAIATALHPDDAAGFAETLNRSLVTGEPFYRKYRLRRADGVHRWVEGRIEPMRDENGAIVQWYGVSLDIEDEVRAREALHDRERELSQLVDMVPILLWRLMPDGICTFFNRRLFDFFGRDVADFDKPGRSQLEVAIDEAVHPDDKVSFGEEFNRCFTAGESFAMRYRARRFDGVYRWVDARFEPMRGEDGCILQWYGLALDIDDQMRLYRELEEREAKIRRLVDSDIIGIVIWDLDGRIIDANDAFLRIVQYEREDLQAGLRWFDLTPPDWQDVHAREELKELETTGMMQAREKEFFRKDGSRVPVLIGAACFEGQSRQGVAYILDLTERKRAETALRDRERELAQLVDMLPVHIRRLSPDGEAIFFNKRLVDFAGMELSQLSKRGMSGLAGTIEALIHPDDTASLQETIRSSLATGEGYATRYRARRADGVYRWMEGRGEPVRDENGTIAQWYGVSIDIDDEMRARQAEQALRETSDKLAKATQAASLAELSASIAHEVNQPLAAIVANSHACQRWLESNPPNLERARLIMNRTILDANSAAEVVSRVRALFRQAVQPKNYTAYSTVIDEARKLVADEAARRRVHIRVDIERDLPLIALDPIQIQQVLINLIRNGMDAMESAAGDRILGMRVRRMVDVLQTEISDCGQGIDFPDKIFEPFFTTKEHGMGMGLAICRSIVESHGGRLWAENNKPNGATFIFRLPFEENAVLRTRPISTSAGAARRPESR</sequence>
<evidence type="ECO:0000256" key="4">
    <source>
        <dbReference type="ARBA" id="ARBA00022679"/>
    </source>
</evidence>
<dbReference type="GO" id="GO:0016301">
    <property type="term" value="F:kinase activity"/>
    <property type="evidence" value="ECO:0007669"/>
    <property type="project" value="UniProtKB-KW"/>
</dbReference>
<evidence type="ECO:0000256" key="1">
    <source>
        <dbReference type="ARBA" id="ARBA00000085"/>
    </source>
</evidence>
<dbReference type="SMART" id="SM00387">
    <property type="entry name" value="HATPase_c"/>
    <property type="match status" value="1"/>
</dbReference>
<evidence type="ECO:0000313" key="10">
    <source>
        <dbReference type="EMBL" id="GLR84061.1"/>
    </source>
</evidence>
<evidence type="ECO:0000259" key="8">
    <source>
        <dbReference type="PROSITE" id="PS50112"/>
    </source>
</evidence>
<feature type="domain" description="PAC" evidence="9">
    <location>
        <begin position="705"/>
        <end position="757"/>
    </location>
</feature>
<evidence type="ECO:0000256" key="3">
    <source>
        <dbReference type="ARBA" id="ARBA00022553"/>
    </source>
</evidence>
<keyword evidence="3" id="KW-0597">Phosphoprotein</keyword>
<dbReference type="SMART" id="SM00388">
    <property type="entry name" value="HisKA"/>
    <property type="match status" value="1"/>
</dbReference>
<dbReference type="InterPro" id="IPR036890">
    <property type="entry name" value="HATPase_C_sf"/>
</dbReference>
<feature type="domain" description="PAS" evidence="8">
    <location>
        <begin position="883"/>
        <end position="960"/>
    </location>
</feature>
<feature type="domain" description="PAS" evidence="8">
    <location>
        <begin position="492"/>
        <end position="569"/>
    </location>
</feature>
<dbReference type="InterPro" id="IPR005467">
    <property type="entry name" value="His_kinase_dom"/>
</dbReference>
<feature type="domain" description="PAC" evidence="9">
    <location>
        <begin position="963"/>
        <end position="1015"/>
    </location>
</feature>
<comment type="catalytic activity">
    <reaction evidence="1">
        <text>ATP + protein L-histidine = ADP + protein N-phospho-L-histidine.</text>
        <dbReference type="EC" id="2.7.13.3"/>
    </reaction>
</comment>
<dbReference type="PANTHER" id="PTHR43304">
    <property type="entry name" value="PHYTOCHROME-LIKE PROTEIN CPH1"/>
    <property type="match status" value="1"/>
</dbReference>
<dbReference type="InterPro" id="IPR003594">
    <property type="entry name" value="HATPase_dom"/>
</dbReference>
<dbReference type="Gene3D" id="1.10.287.130">
    <property type="match status" value="1"/>
</dbReference>
<comment type="caution">
    <text evidence="10">The sequence shown here is derived from an EMBL/GenBank/DDBJ whole genome shotgun (WGS) entry which is preliminary data.</text>
</comment>
<dbReference type="CDD" id="cd00130">
    <property type="entry name" value="PAS"/>
    <property type="match status" value="6"/>
</dbReference>
<dbReference type="InterPro" id="IPR001610">
    <property type="entry name" value="PAC"/>
</dbReference>
<feature type="domain" description="PAC" evidence="9">
    <location>
        <begin position="833"/>
        <end position="882"/>
    </location>
</feature>
<dbReference type="SUPFAM" id="SSF55785">
    <property type="entry name" value="PYP-like sensor domain (PAS domain)"/>
    <property type="match status" value="7"/>
</dbReference>
<gene>
    <name evidence="10" type="ORF">GCM10007857_07710</name>
</gene>
<dbReference type="Pfam" id="PF13426">
    <property type="entry name" value="PAS_9"/>
    <property type="match status" value="1"/>
</dbReference>
<reference evidence="11" key="1">
    <citation type="journal article" date="2019" name="Int. J. Syst. Evol. Microbiol.">
        <title>The Global Catalogue of Microorganisms (GCM) 10K type strain sequencing project: providing services to taxonomists for standard genome sequencing and annotation.</title>
        <authorList>
            <consortium name="The Broad Institute Genomics Platform"/>
            <consortium name="The Broad Institute Genome Sequencing Center for Infectious Disease"/>
            <person name="Wu L."/>
            <person name="Ma J."/>
        </authorList>
    </citation>
    <scope>NUCLEOTIDE SEQUENCE [LARGE SCALE GENOMIC DNA]</scope>
    <source>
        <strain evidence="11">NBRC 102520</strain>
    </source>
</reference>
<dbReference type="SUPFAM" id="SSF55874">
    <property type="entry name" value="ATPase domain of HSP90 chaperone/DNA topoisomerase II/histidine kinase"/>
    <property type="match status" value="1"/>
</dbReference>
<dbReference type="Gene3D" id="3.30.565.10">
    <property type="entry name" value="Histidine kinase-like ATPase, C-terminal domain"/>
    <property type="match status" value="1"/>
</dbReference>
<evidence type="ECO:0000256" key="2">
    <source>
        <dbReference type="ARBA" id="ARBA00012438"/>
    </source>
</evidence>
<dbReference type="Proteomes" id="UP001156905">
    <property type="component" value="Unassembled WGS sequence"/>
</dbReference>
<dbReference type="RefSeq" id="WP_284261279.1">
    <property type="nucleotide sequence ID" value="NZ_BSOW01000002.1"/>
</dbReference>
<feature type="domain" description="PAC" evidence="9">
    <location>
        <begin position="572"/>
        <end position="624"/>
    </location>
</feature>
<feature type="transmembrane region" description="Helical" evidence="6">
    <location>
        <begin position="77"/>
        <end position="101"/>
    </location>
</feature>
<dbReference type="Gene3D" id="3.30.450.20">
    <property type="entry name" value="PAS domain"/>
    <property type="match status" value="6"/>
</dbReference>
<dbReference type="CDD" id="cd00082">
    <property type="entry name" value="HisKA"/>
    <property type="match status" value="1"/>
</dbReference>
<dbReference type="InterPro" id="IPR052162">
    <property type="entry name" value="Sensor_kinase/Photoreceptor"/>
</dbReference>
<evidence type="ECO:0000313" key="11">
    <source>
        <dbReference type="Proteomes" id="UP001156905"/>
    </source>
</evidence>
<feature type="domain" description="PAS" evidence="8">
    <location>
        <begin position="758"/>
        <end position="813"/>
    </location>
</feature>
<feature type="domain" description="PAC" evidence="9">
    <location>
        <begin position="307"/>
        <end position="359"/>
    </location>
</feature>
<feature type="domain" description="PAS" evidence="8">
    <location>
        <begin position="360"/>
        <end position="436"/>
    </location>
</feature>
<dbReference type="NCBIfam" id="TIGR00229">
    <property type="entry name" value="sensory_box"/>
    <property type="match status" value="4"/>
</dbReference>
<dbReference type="EC" id="2.7.13.3" evidence="2"/>
<proteinExistence type="predicted"/>
<evidence type="ECO:0000256" key="5">
    <source>
        <dbReference type="ARBA" id="ARBA00022777"/>
    </source>
</evidence>
<dbReference type="SMART" id="SM00086">
    <property type="entry name" value="PAC"/>
    <property type="match status" value="7"/>
</dbReference>
<name>A0ABQ6AS80_9BRAD</name>
<dbReference type="InterPro" id="IPR003661">
    <property type="entry name" value="HisK_dim/P_dom"/>
</dbReference>
<dbReference type="PANTHER" id="PTHR43304:SF1">
    <property type="entry name" value="PAC DOMAIN-CONTAINING PROTEIN"/>
    <property type="match status" value="1"/>
</dbReference>